<organism evidence="10 11">
    <name type="scientific">Microbacterium alkaliflavum</name>
    <dbReference type="NCBI Taxonomy" id="3248839"/>
    <lineage>
        <taxon>Bacteria</taxon>
        <taxon>Bacillati</taxon>
        <taxon>Actinomycetota</taxon>
        <taxon>Actinomycetes</taxon>
        <taxon>Micrococcales</taxon>
        <taxon>Microbacteriaceae</taxon>
        <taxon>Microbacterium</taxon>
    </lineage>
</organism>
<dbReference type="PROSITE" id="PS50109">
    <property type="entry name" value="HIS_KIN"/>
    <property type="match status" value="1"/>
</dbReference>
<dbReference type="InterPro" id="IPR003661">
    <property type="entry name" value="HisK_dim/P_dom"/>
</dbReference>
<evidence type="ECO:0000256" key="2">
    <source>
        <dbReference type="ARBA" id="ARBA00004236"/>
    </source>
</evidence>
<evidence type="ECO:0000256" key="7">
    <source>
        <dbReference type="ARBA" id="ARBA00023012"/>
    </source>
</evidence>
<evidence type="ECO:0000313" key="11">
    <source>
        <dbReference type="Proteomes" id="UP001610861"/>
    </source>
</evidence>
<keyword evidence="5" id="KW-0808">Transferase</keyword>
<dbReference type="InterPro" id="IPR004358">
    <property type="entry name" value="Sig_transdc_His_kin-like_C"/>
</dbReference>
<dbReference type="Gene3D" id="1.10.287.130">
    <property type="match status" value="1"/>
</dbReference>
<proteinExistence type="predicted"/>
<dbReference type="Gene3D" id="3.30.565.10">
    <property type="entry name" value="Histidine kinase-like ATPase, C-terminal domain"/>
    <property type="match status" value="1"/>
</dbReference>
<feature type="transmembrane region" description="Helical" evidence="8">
    <location>
        <begin position="71"/>
        <end position="92"/>
    </location>
</feature>
<dbReference type="Proteomes" id="UP001610861">
    <property type="component" value="Unassembled WGS sequence"/>
</dbReference>
<dbReference type="Pfam" id="PF00512">
    <property type="entry name" value="HisKA"/>
    <property type="match status" value="1"/>
</dbReference>
<accession>A0ABW7QAM3</accession>
<gene>
    <name evidence="10" type="ORF">ACH3VR_16335</name>
</gene>
<keyword evidence="4" id="KW-0597">Phosphoprotein</keyword>
<evidence type="ECO:0000256" key="8">
    <source>
        <dbReference type="SAM" id="Phobius"/>
    </source>
</evidence>
<keyword evidence="8" id="KW-1133">Transmembrane helix</keyword>
<keyword evidence="6 10" id="KW-0418">Kinase</keyword>
<keyword evidence="7" id="KW-0902">Two-component regulatory system</keyword>
<reference evidence="10 11" key="1">
    <citation type="submission" date="2024-09" db="EMBL/GenBank/DDBJ databases">
        <authorList>
            <person name="Pan X."/>
        </authorList>
    </citation>
    <scope>NUCLEOTIDE SEQUENCE [LARGE SCALE GENOMIC DNA]</scope>
    <source>
        <strain evidence="10 11">B2969</strain>
    </source>
</reference>
<feature type="transmembrane region" description="Helical" evidence="8">
    <location>
        <begin position="22"/>
        <end position="45"/>
    </location>
</feature>
<evidence type="ECO:0000313" key="10">
    <source>
        <dbReference type="EMBL" id="MFH8251934.1"/>
    </source>
</evidence>
<comment type="subcellular location">
    <subcellularLocation>
        <location evidence="2">Cell membrane</location>
    </subcellularLocation>
</comment>
<dbReference type="SMART" id="SM00387">
    <property type="entry name" value="HATPase_c"/>
    <property type="match status" value="1"/>
</dbReference>
<keyword evidence="8" id="KW-0812">Transmembrane</keyword>
<dbReference type="PRINTS" id="PR00344">
    <property type="entry name" value="BCTRLSENSOR"/>
</dbReference>
<dbReference type="SUPFAM" id="SSF55874">
    <property type="entry name" value="ATPase domain of HSP90 chaperone/DNA topoisomerase II/histidine kinase"/>
    <property type="match status" value="1"/>
</dbReference>
<feature type="domain" description="Histidine kinase" evidence="9">
    <location>
        <begin position="114"/>
        <end position="331"/>
    </location>
</feature>
<protein>
    <recommendedName>
        <fullName evidence="3">histidine kinase</fullName>
        <ecNumber evidence="3">2.7.13.3</ecNumber>
    </recommendedName>
</protein>
<dbReference type="SMART" id="SM00388">
    <property type="entry name" value="HisKA"/>
    <property type="match status" value="1"/>
</dbReference>
<dbReference type="InterPro" id="IPR050736">
    <property type="entry name" value="Sensor_HK_Regulatory"/>
</dbReference>
<evidence type="ECO:0000256" key="5">
    <source>
        <dbReference type="ARBA" id="ARBA00022679"/>
    </source>
</evidence>
<dbReference type="RefSeq" id="WP_397557381.1">
    <property type="nucleotide sequence ID" value="NZ_JBIQWL010000006.1"/>
</dbReference>
<comment type="caution">
    <text evidence="10">The sequence shown here is derived from an EMBL/GenBank/DDBJ whole genome shotgun (WGS) entry which is preliminary data.</text>
</comment>
<dbReference type="InterPro" id="IPR036097">
    <property type="entry name" value="HisK_dim/P_sf"/>
</dbReference>
<dbReference type="InterPro" id="IPR005467">
    <property type="entry name" value="His_kinase_dom"/>
</dbReference>
<evidence type="ECO:0000256" key="1">
    <source>
        <dbReference type="ARBA" id="ARBA00000085"/>
    </source>
</evidence>
<keyword evidence="11" id="KW-1185">Reference proteome</keyword>
<dbReference type="PANTHER" id="PTHR43711">
    <property type="entry name" value="TWO-COMPONENT HISTIDINE KINASE"/>
    <property type="match status" value="1"/>
</dbReference>
<dbReference type="GO" id="GO:0016301">
    <property type="term" value="F:kinase activity"/>
    <property type="evidence" value="ECO:0007669"/>
    <property type="project" value="UniProtKB-KW"/>
</dbReference>
<dbReference type="InterPro" id="IPR003594">
    <property type="entry name" value="HATPase_dom"/>
</dbReference>
<dbReference type="CDD" id="cd00082">
    <property type="entry name" value="HisKA"/>
    <property type="match status" value="1"/>
</dbReference>
<evidence type="ECO:0000256" key="6">
    <source>
        <dbReference type="ARBA" id="ARBA00022777"/>
    </source>
</evidence>
<dbReference type="PANTHER" id="PTHR43711:SF32">
    <property type="entry name" value="SENSOR-TYPE HISTIDINE KINASE PRRB"/>
    <property type="match status" value="1"/>
</dbReference>
<keyword evidence="8" id="KW-0472">Membrane</keyword>
<dbReference type="InterPro" id="IPR036890">
    <property type="entry name" value="HATPase_C_sf"/>
</dbReference>
<evidence type="ECO:0000259" key="9">
    <source>
        <dbReference type="PROSITE" id="PS50109"/>
    </source>
</evidence>
<dbReference type="EMBL" id="JBIQWL010000006">
    <property type="protein sequence ID" value="MFH8251934.1"/>
    <property type="molecule type" value="Genomic_DNA"/>
</dbReference>
<evidence type="ECO:0000256" key="4">
    <source>
        <dbReference type="ARBA" id="ARBA00022553"/>
    </source>
</evidence>
<sequence length="339" mass="36328">MSARRERLDADELLVRRTSRRVGLWITVTAAVLVIVVLAAAFWIVSSQVSITELFDTGDREDPVHVGSRDVLVAVLAIGVLCVLVVGALALIATRQAVAPLVDALRRQRRFVADASHELRTPLAVLDTRLQVFERSLRPDDEHREIVGELRRDSAGLIAVVDDLLDGVEGPGYLDPPAIPVGEAVRLAVDAMQMLAADRGVRLVGRSIGPDVCVAMPEATLHRALVALIDNAVKHSSQGGTVTVAPSASRTEVRIDVVDEGSGIRGIPPERVFDRFARSSDAVDGGGSTRTGYGLGLFLVQDALTRFGGRAAVVETSDRGTRIAIRLPRARQAGRPVTE</sequence>
<dbReference type="Pfam" id="PF02518">
    <property type="entry name" value="HATPase_c"/>
    <property type="match status" value="1"/>
</dbReference>
<dbReference type="EC" id="2.7.13.3" evidence="3"/>
<evidence type="ECO:0000256" key="3">
    <source>
        <dbReference type="ARBA" id="ARBA00012438"/>
    </source>
</evidence>
<comment type="catalytic activity">
    <reaction evidence="1">
        <text>ATP + protein L-histidine = ADP + protein N-phospho-L-histidine.</text>
        <dbReference type="EC" id="2.7.13.3"/>
    </reaction>
</comment>
<name>A0ABW7QAM3_9MICO</name>
<dbReference type="SUPFAM" id="SSF47384">
    <property type="entry name" value="Homodimeric domain of signal transducing histidine kinase"/>
    <property type="match status" value="1"/>
</dbReference>